<feature type="compositionally biased region" description="Basic residues" evidence="1">
    <location>
        <begin position="161"/>
        <end position="172"/>
    </location>
</feature>
<feature type="region of interest" description="Disordered" evidence="1">
    <location>
        <begin position="109"/>
        <end position="187"/>
    </location>
</feature>
<dbReference type="GeneID" id="92180097"/>
<name>A0AAW0Z1G0_9TREE</name>
<feature type="compositionally biased region" description="Low complexity" evidence="1">
    <location>
        <begin position="250"/>
        <end position="261"/>
    </location>
</feature>
<evidence type="ECO:0000256" key="3">
    <source>
        <dbReference type="SAM" id="SignalP"/>
    </source>
</evidence>
<evidence type="ECO:0000313" key="5">
    <source>
        <dbReference type="Proteomes" id="UP001388673"/>
    </source>
</evidence>
<proteinExistence type="predicted"/>
<comment type="caution">
    <text evidence="4">The sequence shown here is derived from an EMBL/GenBank/DDBJ whole genome shotgun (WGS) entry which is preliminary data.</text>
</comment>
<feature type="transmembrane region" description="Helical" evidence="2">
    <location>
        <begin position="72"/>
        <end position="93"/>
    </location>
</feature>
<feature type="compositionally biased region" description="Polar residues" evidence="1">
    <location>
        <begin position="109"/>
        <end position="119"/>
    </location>
</feature>
<gene>
    <name evidence="4" type="ORF">IAR55_002839</name>
</gene>
<sequence>MPTTSLLLLAVSLLVLSEARPNPLPLPRPKARPIQGNAFKLVRRQTSAPLPVQSTTSQTQTQTQTQSEGNPLVAIVIPIIVIVVVFLLLGILLKYRTAIIRFFPRLSSSTTDPTTVHSRTQGRHSSRTLTAADLSRPNLTTDNAIANGTEHATRTSTRAGGRTRRGSRRNHLRRTESGRSVRTLPVYSKEAGDEELVLVRKRSNSSFSDDSFSDGDDVEAGRDLLPIRSTEIAETVPAFIDNLDHTTALPASSPDPSSSPAVPVPQSAPPFTTTTVGTSDHIRSESMTRRGWGEAPTYLEAMSSPSFNSNSADEESGPAVPPPRTLRTRTSSTFRGLLSRAGFAPSAFNRPSPSTMVMSERQASQTLLLQPSTSRLSSAASSFHRGSISSTHPPLGFGSPYGPGGSPFQSTHSLIISSPIPDTAVRASFETSDLPRAGLNEAQMQFLSSREAVNLAGVKLGDVPDNRKRRRGSRTAMSGENGDEGPPSWEQSEETRRRSVGERPGEGNVEQEQGGAEPSRGGVQQPHHADEASGVSHEQVDDMTSLAQKVAAVEAEAAIGQATESSMSHGSEIDVASTPGTIVTPHFEVEPPTPVTSAPPSRVQSMLIPLTTQ</sequence>
<feature type="compositionally biased region" description="Low complexity" evidence="1">
    <location>
        <begin position="53"/>
        <end position="68"/>
    </location>
</feature>
<feature type="compositionally biased region" description="Basic and acidic residues" evidence="1">
    <location>
        <begin position="493"/>
        <end position="505"/>
    </location>
</feature>
<dbReference type="Proteomes" id="UP001388673">
    <property type="component" value="Unassembled WGS sequence"/>
</dbReference>
<feature type="signal peptide" evidence="3">
    <location>
        <begin position="1"/>
        <end position="19"/>
    </location>
</feature>
<evidence type="ECO:0000313" key="4">
    <source>
        <dbReference type="EMBL" id="KAK8858610.1"/>
    </source>
</evidence>
<evidence type="ECO:0000256" key="2">
    <source>
        <dbReference type="SAM" id="Phobius"/>
    </source>
</evidence>
<reference evidence="4 5" key="1">
    <citation type="journal article" date="2024" name="bioRxiv">
        <title>Comparative genomics of Cryptococcus and Kwoniella reveals pathogenesis evolution and contrasting karyotype dynamics via intercentromeric recombination or chromosome fusion.</title>
        <authorList>
            <person name="Coelho M.A."/>
            <person name="David-Palma M."/>
            <person name="Shea T."/>
            <person name="Bowers K."/>
            <person name="McGinley-Smith S."/>
            <person name="Mohammad A.W."/>
            <person name="Gnirke A."/>
            <person name="Yurkov A.M."/>
            <person name="Nowrousian M."/>
            <person name="Sun S."/>
            <person name="Cuomo C.A."/>
            <person name="Heitman J."/>
        </authorList>
    </citation>
    <scope>NUCLEOTIDE SEQUENCE [LARGE SCALE GENOMIC DNA]</scope>
    <source>
        <strain evidence="4 5">CBS 13917</strain>
    </source>
</reference>
<feature type="region of interest" description="Disordered" evidence="1">
    <location>
        <begin position="378"/>
        <end position="414"/>
    </location>
</feature>
<keyword evidence="2" id="KW-0812">Transmembrane</keyword>
<feature type="region of interest" description="Disordered" evidence="1">
    <location>
        <begin position="246"/>
        <end position="330"/>
    </location>
</feature>
<feature type="region of interest" description="Disordered" evidence="1">
    <location>
        <begin position="48"/>
        <end position="68"/>
    </location>
</feature>
<feature type="compositionally biased region" description="Polar residues" evidence="1">
    <location>
        <begin position="137"/>
        <end position="146"/>
    </location>
</feature>
<protein>
    <submittedName>
        <fullName evidence="4">Uncharacterized protein</fullName>
    </submittedName>
</protein>
<feature type="region of interest" description="Disordered" evidence="1">
    <location>
        <begin position="462"/>
        <end position="548"/>
    </location>
</feature>
<evidence type="ECO:0000256" key="1">
    <source>
        <dbReference type="SAM" id="MobiDB-lite"/>
    </source>
</evidence>
<feature type="compositionally biased region" description="Basic and acidic residues" evidence="1">
    <location>
        <begin position="280"/>
        <end position="292"/>
    </location>
</feature>
<keyword evidence="2" id="KW-0472">Membrane</keyword>
<feature type="chain" id="PRO_5043642980" evidence="3">
    <location>
        <begin position="20"/>
        <end position="613"/>
    </location>
</feature>
<dbReference type="AlphaFoldDB" id="A0AAW0Z1G0"/>
<keyword evidence="3" id="KW-0732">Signal</keyword>
<keyword evidence="2" id="KW-1133">Transmembrane helix</keyword>
<feature type="compositionally biased region" description="Polar residues" evidence="1">
    <location>
        <begin position="595"/>
        <end position="613"/>
    </location>
</feature>
<feature type="region of interest" description="Disordered" evidence="1">
    <location>
        <begin position="561"/>
        <end position="613"/>
    </location>
</feature>
<keyword evidence="5" id="KW-1185">Reference proteome</keyword>
<dbReference type="EMBL" id="JBCAWK010000005">
    <property type="protein sequence ID" value="KAK8858610.1"/>
    <property type="molecule type" value="Genomic_DNA"/>
</dbReference>
<dbReference type="RefSeq" id="XP_066803451.1">
    <property type="nucleotide sequence ID" value="XM_066945950.1"/>
</dbReference>
<dbReference type="KEGG" id="kne:92180097"/>
<accession>A0AAW0Z1G0</accession>
<organism evidence="4 5">
    <name type="scientific">Kwoniella newhampshirensis</name>
    <dbReference type="NCBI Taxonomy" id="1651941"/>
    <lineage>
        <taxon>Eukaryota</taxon>
        <taxon>Fungi</taxon>
        <taxon>Dikarya</taxon>
        <taxon>Basidiomycota</taxon>
        <taxon>Agaricomycotina</taxon>
        <taxon>Tremellomycetes</taxon>
        <taxon>Tremellales</taxon>
        <taxon>Cryptococcaceae</taxon>
        <taxon>Kwoniella</taxon>
    </lineage>
</organism>